<dbReference type="AlphaFoldDB" id="A0A5E4NFF5"/>
<accession>A0A5E4NFF5</accession>
<sequence>MGGQKKAAAETLSLGGGGPRTPGVYTRAAFFNSAPGQTHCRRRRRRTTRCRFVAPRTTPPPVVYPAFPLRSIRSPPPPPPPPKSPPEHVCSTTKGHCASQPLAPGKWNDIFFGIFRDSTHDELYTLGFRERPLDEKSRCDRTVPSGDVFS</sequence>
<reference evidence="2 3" key="1">
    <citation type="submission" date="2019-08" db="EMBL/GenBank/DDBJ databases">
        <authorList>
            <person name="Alioto T."/>
            <person name="Alioto T."/>
            <person name="Gomez Garrido J."/>
        </authorList>
    </citation>
    <scope>NUCLEOTIDE SEQUENCE [LARGE SCALE GENOMIC DNA]</scope>
</reference>
<evidence type="ECO:0000256" key="1">
    <source>
        <dbReference type="SAM" id="MobiDB-lite"/>
    </source>
</evidence>
<proteinExistence type="predicted"/>
<feature type="compositionally biased region" description="Pro residues" evidence="1">
    <location>
        <begin position="74"/>
        <end position="84"/>
    </location>
</feature>
<gene>
    <name evidence="2" type="ORF">CINCED_3A010726</name>
</gene>
<name>A0A5E4NFF5_9HEMI</name>
<dbReference type="Proteomes" id="UP000325440">
    <property type="component" value="Unassembled WGS sequence"/>
</dbReference>
<evidence type="ECO:0000313" key="3">
    <source>
        <dbReference type="Proteomes" id="UP000325440"/>
    </source>
</evidence>
<feature type="region of interest" description="Disordered" evidence="1">
    <location>
        <begin position="1"/>
        <end position="21"/>
    </location>
</feature>
<dbReference type="EMBL" id="CABPRJ010002370">
    <property type="protein sequence ID" value="VVC43625.1"/>
    <property type="molecule type" value="Genomic_DNA"/>
</dbReference>
<feature type="region of interest" description="Disordered" evidence="1">
    <location>
        <begin position="63"/>
        <end position="95"/>
    </location>
</feature>
<organism evidence="2 3">
    <name type="scientific">Cinara cedri</name>
    <dbReference type="NCBI Taxonomy" id="506608"/>
    <lineage>
        <taxon>Eukaryota</taxon>
        <taxon>Metazoa</taxon>
        <taxon>Ecdysozoa</taxon>
        <taxon>Arthropoda</taxon>
        <taxon>Hexapoda</taxon>
        <taxon>Insecta</taxon>
        <taxon>Pterygota</taxon>
        <taxon>Neoptera</taxon>
        <taxon>Paraneoptera</taxon>
        <taxon>Hemiptera</taxon>
        <taxon>Sternorrhyncha</taxon>
        <taxon>Aphidomorpha</taxon>
        <taxon>Aphidoidea</taxon>
        <taxon>Aphididae</taxon>
        <taxon>Lachninae</taxon>
        <taxon>Cinara</taxon>
    </lineage>
</organism>
<protein>
    <submittedName>
        <fullName evidence="2">Uncharacterized protein</fullName>
    </submittedName>
</protein>
<evidence type="ECO:0000313" key="2">
    <source>
        <dbReference type="EMBL" id="VVC43625.1"/>
    </source>
</evidence>
<keyword evidence="3" id="KW-1185">Reference proteome</keyword>